<dbReference type="InterPro" id="IPR021312">
    <property type="entry name" value="DUF2889"/>
</dbReference>
<dbReference type="Proteomes" id="UP000219621">
    <property type="component" value="Unassembled WGS sequence"/>
</dbReference>
<dbReference type="AlphaFoldDB" id="A0A286GN42"/>
<dbReference type="EMBL" id="OCNJ01000005">
    <property type="protein sequence ID" value="SOD96499.1"/>
    <property type="molecule type" value="Genomic_DNA"/>
</dbReference>
<organism evidence="1 2">
    <name type="scientific">Caenispirillum bisanense</name>
    <dbReference type="NCBI Taxonomy" id="414052"/>
    <lineage>
        <taxon>Bacteria</taxon>
        <taxon>Pseudomonadati</taxon>
        <taxon>Pseudomonadota</taxon>
        <taxon>Alphaproteobacteria</taxon>
        <taxon>Rhodospirillales</taxon>
        <taxon>Novispirillaceae</taxon>
        <taxon>Caenispirillum</taxon>
    </lineage>
</organism>
<dbReference type="RefSeq" id="WP_097279723.1">
    <property type="nucleotide sequence ID" value="NZ_OCNJ01000005.1"/>
</dbReference>
<proteinExistence type="predicted"/>
<reference evidence="1 2" key="1">
    <citation type="submission" date="2017-09" db="EMBL/GenBank/DDBJ databases">
        <authorList>
            <person name="Ehlers B."/>
            <person name="Leendertz F.H."/>
        </authorList>
    </citation>
    <scope>NUCLEOTIDE SEQUENCE [LARGE SCALE GENOMIC DNA]</scope>
    <source>
        <strain evidence="1 2">USBA 140</strain>
    </source>
</reference>
<evidence type="ECO:0008006" key="3">
    <source>
        <dbReference type="Google" id="ProtNLM"/>
    </source>
</evidence>
<evidence type="ECO:0000313" key="1">
    <source>
        <dbReference type="EMBL" id="SOD96499.1"/>
    </source>
</evidence>
<dbReference type="OrthoDB" id="6862397at2"/>
<gene>
    <name evidence="1" type="ORF">SAMN05421508_105358</name>
</gene>
<keyword evidence="2" id="KW-1185">Reference proteome</keyword>
<accession>A0A286GN42</accession>
<dbReference type="Pfam" id="PF11136">
    <property type="entry name" value="DUF2889"/>
    <property type="match status" value="1"/>
</dbReference>
<evidence type="ECO:0000313" key="2">
    <source>
        <dbReference type="Proteomes" id="UP000219621"/>
    </source>
</evidence>
<protein>
    <recommendedName>
        <fullName evidence="3">DUF2889 domain-containing protein</fullName>
    </recommendedName>
</protein>
<sequence length="186" mass="20618">MPLSPPAAREKQHTRTVTVEGYRRDDGLFDIEGRLVDTKTYGFPNQDRGRIEAGEPLHGMELRLTIDGDMLIHAAEAVTDYGPFAICRDINPAFHRLAGLRIGPGFRKQVREAFGGVHGCTHLVELLLGPMATTAFQTLYAERERQGRSGAAPAPGERPRIIDTCHALASDSPVVQRQWPEWYTGD</sequence>
<name>A0A286GN42_9PROT</name>